<name>A0A1E4TFR8_9ASCO</name>
<accession>A0A1E4TFR8</accession>
<dbReference type="PANTHER" id="PTHR11200:SF286">
    <property type="entry name" value="5-PHOSPHATASE, PUTATIVE (AFU_ORTHOLOGUE AFUA_5G07600)-RELATED"/>
    <property type="match status" value="1"/>
</dbReference>
<dbReference type="GO" id="GO:0004439">
    <property type="term" value="F:phosphatidylinositol-4,5-bisphosphate 5-phosphatase activity"/>
    <property type="evidence" value="ECO:0007669"/>
    <property type="project" value="TreeGrafter"/>
</dbReference>
<reference evidence="3" key="1">
    <citation type="submission" date="2016-02" db="EMBL/GenBank/DDBJ databases">
        <title>Comparative genomics of biotechnologically important yeasts.</title>
        <authorList>
            <consortium name="DOE Joint Genome Institute"/>
            <person name="Riley R."/>
            <person name="Haridas S."/>
            <person name="Wolfe K.H."/>
            <person name="Lopes M.R."/>
            <person name="Hittinger C.T."/>
            <person name="Goker M."/>
            <person name="Salamov A."/>
            <person name="Wisecaver J."/>
            <person name="Long T.M."/>
            <person name="Aerts A.L."/>
            <person name="Barry K."/>
            <person name="Choi C."/>
            <person name="Clum A."/>
            <person name="Coughlan A.Y."/>
            <person name="Deshpande S."/>
            <person name="Douglass A.P."/>
            <person name="Hanson S.J."/>
            <person name="Klenk H.-P."/>
            <person name="Labutti K."/>
            <person name="Lapidus A."/>
            <person name="Lindquist E."/>
            <person name="Lipzen A."/>
            <person name="Meier-Kolthoff J.P."/>
            <person name="Ohm R.A."/>
            <person name="Otillar R.P."/>
            <person name="Pangilinan J."/>
            <person name="Peng Y."/>
            <person name="Rokas A."/>
            <person name="Rosa C.A."/>
            <person name="Scheuner C."/>
            <person name="Sibirny A.A."/>
            <person name="Slot J.C."/>
            <person name="Stielow J.B."/>
            <person name="Sun H."/>
            <person name="Kurtzman C.P."/>
            <person name="Blackwell M."/>
            <person name="Jeffries T.W."/>
            <person name="Grigoriev I.V."/>
        </authorList>
    </citation>
    <scope>NUCLEOTIDE SEQUENCE [LARGE SCALE GENOMIC DNA]</scope>
    <source>
        <strain evidence="3">NRRL Y-17796</strain>
    </source>
</reference>
<dbReference type="GO" id="GO:0046856">
    <property type="term" value="P:phosphatidylinositol dephosphorylation"/>
    <property type="evidence" value="ECO:0007669"/>
    <property type="project" value="InterPro"/>
</dbReference>
<sequence length="396" mass="43908">MDIGIITFNAGKELPDSEQLTDELAKQFSINSPDILAVGLQECTGIRWSFIGDLTYIVESYSTAVNNAAKRINKEYELVFNSNVGPTMLLIFASLNRSVPGSISSIQAGDCGTTGPLQIKVKGAIAVRFLYTFDDSSLDPVLFTFVCAHLAANENEVDSRNYDYECIVKYLRFAPASAQPEDDVIYTKKHQHLFVFGDLNYRCSMPSASQPESMALINSTDLDPYECDFTDQEVINRFLKLDELSLHKDAGRTLHLLKEAPITFPPTYKFVQSPKDGTRTYSLHRIPSWTDRILFLPYIEPEKVIIYTSMPSVKTSDHVPVYLGISVPLGGAIIDSSVTLPRPLTSNEQLPWRIASTYSNRALSWGLYFSTSARGLAVSTIAASALYYLSASAGRI</sequence>
<dbReference type="AlphaFoldDB" id="A0A1E4TFR8"/>
<evidence type="ECO:0000259" key="1">
    <source>
        <dbReference type="SMART" id="SM00128"/>
    </source>
</evidence>
<proteinExistence type="predicted"/>
<gene>
    <name evidence="2" type="ORF">CANCADRAFT_2245</name>
</gene>
<dbReference type="EMBL" id="KV453842">
    <property type="protein sequence ID" value="ODV90518.1"/>
    <property type="molecule type" value="Genomic_DNA"/>
</dbReference>
<dbReference type="Gene3D" id="3.60.10.10">
    <property type="entry name" value="Endonuclease/exonuclease/phosphatase"/>
    <property type="match status" value="1"/>
</dbReference>
<dbReference type="PANTHER" id="PTHR11200">
    <property type="entry name" value="INOSITOL 5-PHOSPHATASE"/>
    <property type="match status" value="1"/>
</dbReference>
<dbReference type="SMART" id="SM00128">
    <property type="entry name" value="IPPc"/>
    <property type="match status" value="1"/>
</dbReference>
<dbReference type="SUPFAM" id="SSF56219">
    <property type="entry name" value="DNase I-like"/>
    <property type="match status" value="1"/>
</dbReference>
<dbReference type="InterPro" id="IPR036691">
    <property type="entry name" value="Endo/exonu/phosph_ase_sf"/>
</dbReference>
<dbReference type="Proteomes" id="UP000095023">
    <property type="component" value="Unassembled WGS sequence"/>
</dbReference>
<feature type="domain" description="Inositol polyphosphate-related phosphatase" evidence="1">
    <location>
        <begin position="1"/>
        <end position="335"/>
    </location>
</feature>
<dbReference type="OrthoDB" id="62798at2759"/>
<dbReference type="InterPro" id="IPR000300">
    <property type="entry name" value="IPPc"/>
</dbReference>
<keyword evidence="3" id="KW-1185">Reference proteome</keyword>
<organism evidence="2 3">
    <name type="scientific">Tortispora caseinolytica NRRL Y-17796</name>
    <dbReference type="NCBI Taxonomy" id="767744"/>
    <lineage>
        <taxon>Eukaryota</taxon>
        <taxon>Fungi</taxon>
        <taxon>Dikarya</taxon>
        <taxon>Ascomycota</taxon>
        <taxon>Saccharomycotina</taxon>
        <taxon>Trigonopsidomycetes</taxon>
        <taxon>Trigonopsidales</taxon>
        <taxon>Trigonopsidaceae</taxon>
        <taxon>Tortispora</taxon>
    </lineage>
</organism>
<protein>
    <recommendedName>
        <fullName evidence="1">Inositol polyphosphate-related phosphatase domain-containing protein</fullName>
    </recommendedName>
</protein>
<dbReference type="Pfam" id="PF22669">
    <property type="entry name" value="Exo_endo_phos2"/>
    <property type="match status" value="1"/>
</dbReference>
<dbReference type="InterPro" id="IPR046985">
    <property type="entry name" value="IP5"/>
</dbReference>
<evidence type="ECO:0000313" key="3">
    <source>
        <dbReference type="Proteomes" id="UP000095023"/>
    </source>
</evidence>
<evidence type="ECO:0000313" key="2">
    <source>
        <dbReference type="EMBL" id="ODV90518.1"/>
    </source>
</evidence>